<dbReference type="RefSeq" id="WP_374838367.1">
    <property type="nucleotide sequence ID" value="NZ_JBHEEW010000006.1"/>
</dbReference>
<evidence type="ECO:0000313" key="2">
    <source>
        <dbReference type="EMBL" id="MFD1326752.1"/>
    </source>
</evidence>
<sequence>MGLFNESKHTIIYFHMIRKAKRIARRKGDGIYYEQHHIIPKSLGGDNRKSNLVLLTLKEHFHAHSLLREMVVSGNHKHKMACALSRMTHGSSKHKRSGVLRFDLIARQKMAQATSGENNPMFGRRHTIEARRGFSISKIGAKHPLFSGYYYTPWGKFESSHQAAIASNGLMKQPAVHRYCSNADKVITKSAFAQNHYLRQFHDESVVGKTWRSVNFHFESVQSSQPLNS</sequence>
<keyword evidence="2" id="KW-0238">DNA-binding</keyword>
<accession>A0ABW3YQA7</accession>
<reference evidence="3" key="1">
    <citation type="journal article" date="2019" name="Int. J. Syst. Evol. Microbiol.">
        <title>The Global Catalogue of Microorganisms (GCM) 10K type strain sequencing project: providing services to taxonomists for standard genome sequencing and annotation.</title>
        <authorList>
            <consortium name="The Broad Institute Genomics Platform"/>
            <consortium name="The Broad Institute Genome Sequencing Center for Infectious Disease"/>
            <person name="Wu L."/>
            <person name="Ma J."/>
        </authorList>
    </citation>
    <scope>NUCLEOTIDE SEQUENCE [LARGE SCALE GENOMIC DNA]</scope>
    <source>
        <strain evidence="3">CCUG 55609</strain>
    </source>
</reference>
<gene>
    <name evidence="2" type="ORF">ACFQ33_02405</name>
</gene>
<dbReference type="CDD" id="cd00085">
    <property type="entry name" value="HNHc"/>
    <property type="match status" value="1"/>
</dbReference>
<dbReference type="SUPFAM" id="SSF64496">
    <property type="entry name" value="DNA-binding domain of intron-encoded endonucleases"/>
    <property type="match status" value="1"/>
</dbReference>
<dbReference type="InterPro" id="IPR003615">
    <property type="entry name" value="HNH_nuc"/>
</dbReference>
<dbReference type="Proteomes" id="UP001597173">
    <property type="component" value="Unassembled WGS sequence"/>
</dbReference>
<proteinExistence type="predicted"/>
<evidence type="ECO:0000259" key="1">
    <source>
        <dbReference type="SMART" id="SM00507"/>
    </source>
</evidence>
<dbReference type="EMBL" id="JBHTNF010000001">
    <property type="protein sequence ID" value="MFD1326752.1"/>
    <property type="molecule type" value="Genomic_DNA"/>
</dbReference>
<name>A0ABW3YQA7_MYCRA</name>
<keyword evidence="3" id="KW-1185">Reference proteome</keyword>
<protein>
    <submittedName>
        <fullName evidence="2">NUMOD3 domain-containing DNA-binding protein</fullName>
    </submittedName>
</protein>
<dbReference type="InterPro" id="IPR003611">
    <property type="entry name" value="NUMOD3"/>
</dbReference>
<evidence type="ECO:0000313" key="3">
    <source>
        <dbReference type="Proteomes" id="UP001597173"/>
    </source>
</evidence>
<dbReference type="SMART" id="SM00507">
    <property type="entry name" value="HNHc"/>
    <property type="match status" value="1"/>
</dbReference>
<feature type="domain" description="HNH nuclease" evidence="1">
    <location>
        <begin position="11"/>
        <end position="61"/>
    </location>
</feature>
<organism evidence="2 3">
    <name type="scientific">Mycoplana ramosa</name>
    <name type="common">Mycoplana bullata</name>
    <dbReference type="NCBI Taxonomy" id="40837"/>
    <lineage>
        <taxon>Bacteria</taxon>
        <taxon>Pseudomonadati</taxon>
        <taxon>Pseudomonadota</taxon>
        <taxon>Alphaproteobacteria</taxon>
        <taxon>Hyphomicrobiales</taxon>
        <taxon>Rhizobiaceae</taxon>
        <taxon>Mycoplana</taxon>
    </lineage>
</organism>
<comment type="caution">
    <text evidence="2">The sequence shown here is derived from an EMBL/GenBank/DDBJ whole genome shotgun (WGS) entry which is preliminary data.</text>
</comment>
<dbReference type="Pfam" id="PF07460">
    <property type="entry name" value="NUMOD3"/>
    <property type="match status" value="1"/>
</dbReference>
<dbReference type="GO" id="GO:0003677">
    <property type="term" value="F:DNA binding"/>
    <property type="evidence" value="ECO:0007669"/>
    <property type="project" value="UniProtKB-KW"/>
</dbReference>